<organism evidence="1 2">
    <name type="scientific">Necator americanus</name>
    <name type="common">Human hookworm</name>
    <dbReference type="NCBI Taxonomy" id="51031"/>
    <lineage>
        <taxon>Eukaryota</taxon>
        <taxon>Metazoa</taxon>
        <taxon>Ecdysozoa</taxon>
        <taxon>Nematoda</taxon>
        <taxon>Chromadorea</taxon>
        <taxon>Rhabditida</taxon>
        <taxon>Rhabditina</taxon>
        <taxon>Rhabditomorpha</taxon>
        <taxon>Strongyloidea</taxon>
        <taxon>Ancylostomatidae</taxon>
        <taxon>Bunostominae</taxon>
        <taxon>Necator</taxon>
    </lineage>
</organism>
<keyword evidence="2" id="KW-1185">Reference proteome</keyword>
<name>A0ABR1E8H0_NECAM</name>
<dbReference type="Proteomes" id="UP001303046">
    <property type="component" value="Unassembled WGS sequence"/>
</dbReference>
<proteinExistence type="predicted"/>
<gene>
    <name evidence="1" type="primary">Necator_chrV.g20846</name>
    <name evidence="1" type="ORF">RB195_016053</name>
</gene>
<accession>A0ABR1E8H0</accession>
<comment type="caution">
    <text evidence="1">The sequence shown here is derived from an EMBL/GenBank/DDBJ whole genome shotgun (WGS) entry which is preliminary data.</text>
</comment>
<reference evidence="1 2" key="1">
    <citation type="submission" date="2023-08" db="EMBL/GenBank/DDBJ databases">
        <title>A Necator americanus chromosomal reference genome.</title>
        <authorList>
            <person name="Ilik V."/>
            <person name="Petrzelkova K.J."/>
            <person name="Pardy F."/>
            <person name="Fuh T."/>
            <person name="Niatou-Singa F.S."/>
            <person name="Gouil Q."/>
            <person name="Baker L."/>
            <person name="Ritchie M.E."/>
            <person name="Jex A.R."/>
            <person name="Gazzola D."/>
            <person name="Li H."/>
            <person name="Toshio Fujiwara R."/>
            <person name="Zhan B."/>
            <person name="Aroian R.V."/>
            <person name="Pafco B."/>
            <person name="Schwarz E.M."/>
        </authorList>
    </citation>
    <scope>NUCLEOTIDE SEQUENCE [LARGE SCALE GENOMIC DNA]</scope>
    <source>
        <strain evidence="1 2">Aroian</strain>
        <tissue evidence="1">Whole animal</tissue>
    </source>
</reference>
<dbReference type="EMBL" id="JAVFWL010000005">
    <property type="protein sequence ID" value="KAK6758595.1"/>
    <property type="molecule type" value="Genomic_DNA"/>
</dbReference>
<protein>
    <submittedName>
        <fullName evidence="1">Uncharacterized protein</fullName>
    </submittedName>
</protein>
<sequence>MPKPSTTNTQNYSEMSFFSRKRKRFPKSGWAMISGSRRSYRYLRITPVENVKGDDCRCTENRKSCDQFS</sequence>
<evidence type="ECO:0000313" key="1">
    <source>
        <dbReference type="EMBL" id="KAK6758595.1"/>
    </source>
</evidence>
<evidence type="ECO:0000313" key="2">
    <source>
        <dbReference type="Proteomes" id="UP001303046"/>
    </source>
</evidence>